<keyword evidence="1" id="KW-0472">Membrane</keyword>
<protein>
    <recommendedName>
        <fullName evidence="3">EF-hand domain-containing protein</fullName>
    </recommendedName>
</protein>
<accession>A0A6C0IMP5</accession>
<feature type="transmembrane region" description="Helical" evidence="1">
    <location>
        <begin position="71"/>
        <end position="89"/>
    </location>
</feature>
<keyword evidence="1" id="KW-1133">Transmembrane helix</keyword>
<dbReference type="AlphaFoldDB" id="A0A6C0IMP5"/>
<keyword evidence="1" id="KW-0812">Transmembrane</keyword>
<evidence type="ECO:0008006" key="3">
    <source>
        <dbReference type="Google" id="ProtNLM"/>
    </source>
</evidence>
<dbReference type="PROSITE" id="PS00018">
    <property type="entry name" value="EF_HAND_1"/>
    <property type="match status" value="1"/>
</dbReference>
<organism evidence="2">
    <name type="scientific">viral metagenome</name>
    <dbReference type="NCBI Taxonomy" id="1070528"/>
    <lineage>
        <taxon>unclassified sequences</taxon>
        <taxon>metagenomes</taxon>
        <taxon>organismal metagenomes</taxon>
    </lineage>
</organism>
<name>A0A6C0IMP5_9ZZZZ</name>
<proteinExistence type="predicted"/>
<reference evidence="2" key="1">
    <citation type="journal article" date="2020" name="Nature">
        <title>Giant virus diversity and host interactions through global metagenomics.</title>
        <authorList>
            <person name="Schulz F."/>
            <person name="Roux S."/>
            <person name="Paez-Espino D."/>
            <person name="Jungbluth S."/>
            <person name="Walsh D.A."/>
            <person name="Denef V.J."/>
            <person name="McMahon K.D."/>
            <person name="Konstantinidis K.T."/>
            <person name="Eloe-Fadrosh E.A."/>
            <person name="Kyrpides N.C."/>
            <person name="Woyke T."/>
        </authorList>
    </citation>
    <scope>NUCLEOTIDE SEQUENCE</scope>
    <source>
        <strain evidence="2">GVMAG-M-3300024258-14</strain>
    </source>
</reference>
<dbReference type="EMBL" id="MN740210">
    <property type="protein sequence ID" value="QHT93775.1"/>
    <property type="molecule type" value="Genomic_DNA"/>
</dbReference>
<sequence length="153" mass="17577">MKTKKILGVLDKNIRSLNSSKFFAGIVMIVLNIGSRFISVKFSKSTEEYIRYGVTKQILVFAMSWMASRDIYTSLALTAIFTVLSELLFNEESKLCIVPQKYRILNKILDENNDGEVDEVELNNAINLLEKAKRDQEQKKQKSALVEFDMEKI</sequence>
<evidence type="ECO:0000256" key="1">
    <source>
        <dbReference type="SAM" id="Phobius"/>
    </source>
</evidence>
<feature type="transmembrane region" description="Helical" evidence="1">
    <location>
        <begin position="21"/>
        <end position="39"/>
    </location>
</feature>
<dbReference type="InterPro" id="IPR018247">
    <property type="entry name" value="EF_Hand_1_Ca_BS"/>
</dbReference>
<evidence type="ECO:0000313" key="2">
    <source>
        <dbReference type="EMBL" id="QHT93775.1"/>
    </source>
</evidence>